<dbReference type="GO" id="GO:0005524">
    <property type="term" value="F:ATP binding"/>
    <property type="evidence" value="ECO:0007669"/>
    <property type="project" value="UniProtKB-KW"/>
</dbReference>
<protein>
    <submittedName>
        <fullName evidence="3">Uncharacterized protein</fullName>
    </submittedName>
</protein>
<evidence type="ECO:0000313" key="4">
    <source>
        <dbReference type="Proteomes" id="UP000429607"/>
    </source>
</evidence>
<name>A0A6A3GZK4_9STRA</name>
<gene>
    <name evidence="3" type="ORF">PR001_g29809</name>
</gene>
<sequence>MMNRSAPLSEDVKEFCQIVFGATMLKCYGPDGDNSIGCWDPDGTLRIIDRMKYIFKLSQRKYVAPKKIGGVYIKSPLIPQVFVHGDSLENYSSFLNSISLRCGRKPRTSRRRLKSCALRIRLLAPS</sequence>
<dbReference type="PANTHER" id="PTHR43272:SF33">
    <property type="entry name" value="AMP-BINDING DOMAIN-CONTAINING PROTEIN-RELATED"/>
    <property type="match status" value="1"/>
</dbReference>
<organism evidence="3 4">
    <name type="scientific">Phytophthora rubi</name>
    <dbReference type="NCBI Taxonomy" id="129364"/>
    <lineage>
        <taxon>Eukaryota</taxon>
        <taxon>Sar</taxon>
        <taxon>Stramenopiles</taxon>
        <taxon>Oomycota</taxon>
        <taxon>Peronosporomycetes</taxon>
        <taxon>Peronosporales</taxon>
        <taxon>Peronosporaceae</taxon>
        <taxon>Phytophthora</taxon>
    </lineage>
</organism>
<evidence type="ECO:0000256" key="2">
    <source>
        <dbReference type="ARBA" id="ARBA00022840"/>
    </source>
</evidence>
<dbReference type="SUPFAM" id="SSF56801">
    <property type="entry name" value="Acetyl-CoA synthetase-like"/>
    <property type="match status" value="1"/>
</dbReference>
<evidence type="ECO:0000256" key="1">
    <source>
        <dbReference type="ARBA" id="ARBA00022741"/>
    </source>
</evidence>
<dbReference type="GO" id="GO:0005783">
    <property type="term" value="C:endoplasmic reticulum"/>
    <property type="evidence" value="ECO:0007669"/>
    <property type="project" value="TreeGrafter"/>
</dbReference>
<dbReference type="Proteomes" id="UP000429607">
    <property type="component" value="Unassembled WGS sequence"/>
</dbReference>
<proteinExistence type="predicted"/>
<dbReference type="GO" id="GO:0016020">
    <property type="term" value="C:membrane"/>
    <property type="evidence" value="ECO:0007669"/>
    <property type="project" value="TreeGrafter"/>
</dbReference>
<keyword evidence="1" id="KW-0547">Nucleotide-binding</keyword>
<dbReference type="PANTHER" id="PTHR43272">
    <property type="entry name" value="LONG-CHAIN-FATTY-ACID--COA LIGASE"/>
    <property type="match status" value="1"/>
</dbReference>
<evidence type="ECO:0000313" key="3">
    <source>
        <dbReference type="EMBL" id="KAE8962138.1"/>
    </source>
</evidence>
<accession>A0A6A3GZK4</accession>
<dbReference type="EMBL" id="QXFV01006209">
    <property type="protein sequence ID" value="KAE8962138.1"/>
    <property type="molecule type" value="Genomic_DNA"/>
</dbReference>
<reference evidence="3 4" key="1">
    <citation type="submission" date="2018-09" db="EMBL/GenBank/DDBJ databases">
        <title>Genomic investigation of the strawberry pathogen Phytophthora fragariae indicates pathogenicity is determined by transcriptional variation in three key races.</title>
        <authorList>
            <person name="Adams T.M."/>
            <person name="Armitage A.D."/>
            <person name="Sobczyk M.K."/>
            <person name="Bates H.J."/>
            <person name="Dunwell J.M."/>
            <person name="Nellist C.F."/>
            <person name="Harrison R.J."/>
        </authorList>
    </citation>
    <scope>NUCLEOTIDE SEQUENCE [LARGE SCALE GENOMIC DNA]</scope>
    <source>
        <strain evidence="3 4">SCRP249</strain>
    </source>
</reference>
<comment type="caution">
    <text evidence="3">The sequence shown here is derived from an EMBL/GenBank/DDBJ whole genome shotgun (WGS) entry which is preliminary data.</text>
</comment>
<keyword evidence="2" id="KW-0067">ATP-binding</keyword>
<dbReference type="GO" id="GO:0004467">
    <property type="term" value="F:long-chain fatty acid-CoA ligase activity"/>
    <property type="evidence" value="ECO:0007669"/>
    <property type="project" value="TreeGrafter"/>
</dbReference>
<dbReference type="AlphaFoldDB" id="A0A6A3GZK4"/>